<dbReference type="Gene3D" id="3.10.180.10">
    <property type="entry name" value="2,3-Dihydroxybiphenyl 1,2-Dioxygenase, domain 1"/>
    <property type="match status" value="1"/>
</dbReference>
<dbReference type="PANTHER" id="PTHR33990">
    <property type="entry name" value="PROTEIN YJDN-RELATED"/>
    <property type="match status" value="1"/>
</dbReference>
<dbReference type="EMBL" id="SPQZ01000001">
    <property type="protein sequence ID" value="TFW00294.1"/>
    <property type="molecule type" value="Genomic_DNA"/>
</dbReference>
<feature type="domain" description="PhnB-like" evidence="1">
    <location>
        <begin position="5"/>
        <end position="127"/>
    </location>
</feature>
<dbReference type="Proteomes" id="UP000298127">
    <property type="component" value="Unassembled WGS sequence"/>
</dbReference>
<dbReference type="PANTHER" id="PTHR33990:SF1">
    <property type="entry name" value="PROTEIN YJDN"/>
    <property type="match status" value="1"/>
</dbReference>
<dbReference type="SUPFAM" id="SSF54593">
    <property type="entry name" value="Glyoxalase/Bleomycin resistance protein/Dihydroxybiphenyl dioxygenase"/>
    <property type="match status" value="1"/>
</dbReference>
<accession>A0A4Y9R9Z0</accession>
<evidence type="ECO:0000313" key="2">
    <source>
        <dbReference type="EMBL" id="TFW00294.1"/>
    </source>
</evidence>
<evidence type="ECO:0000313" key="3">
    <source>
        <dbReference type="Proteomes" id="UP000298127"/>
    </source>
</evidence>
<dbReference type="InterPro" id="IPR029068">
    <property type="entry name" value="Glyas_Bleomycin-R_OHBP_Dase"/>
</dbReference>
<evidence type="ECO:0000259" key="1">
    <source>
        <dbReference type="Pfam" id="PF06983"/>
    </source>
</evidence>
<dbReference type="InterPro" id="IPR028973">
    <property type="entry name" value="PhnB-like"/>
</dbReference>
<gene>
    <name evidence="2" type="ORF">E4M00_03715</name>
</gene>
<keyword evidence="3" id="KW-1185">Reference proteome</keyword>
<sequence length="136" mass="14861">MTTLNPYLSFRDTAREALEFYHSVFGGELTLSTYEEFHASEDPAELHKIMHGQLESGGMTLMAADTPNAIELTIGDNVTVSLSGQDEAELRGYWAALSEGATITMPLEVAPWGDAFGQLTDRFGTHWMFNIGQAAA</sequence>
<reference evidence="2 3" key="1">
    <citation type="journal article" date="2018" name="J. Microbiol.">
        <title>Leifsonia flava sp. nov., a novel actinobacterium isolated from the rhizosphere of Aquilegia viridiflora.</title>
        <authorList>
            <person name="Cai Y."/>
            <person name="Tao W.Z."/>
            <person name="Ma Y.J."/>
            <person name="Cheng J."/>
            <person name="Zhang M.Y."/>
            <person name="Zhang Y.X."/>
        </authorList>
    </citation>
    <scope>NUCLEOTIDE SEQUENCE [LARGE SCALE GENOMIC DNA]</scope>
    <source>
        <strain evidence="2 3">SYP-B2174</strain>
    </source>
</reference>
<comment type="caution">
    <text evidence="2">The sequence shown here is derived from an EMBL/GenBank/DDBJ whole genome shotgun (WGS) entry which is preliminary data.</text>
</comment>
<dbReference type="Pfam" id="PF06983">
    <property type="entry name" value="3-dmu-9_3-mt"/>
    <property type="match status" value="1"/>
</dbReference>
<dbReference type="AlphaFoldDB" id="A0A4Y9R9Z0"/>
<organism evidence="2 3">
    <name type="scientific">Orlajensenia leifsoniae</name>
    <dbReference type="NCBI Taxonomy" id="2561933"/>
    <lineage>
        <taxon>Bacteria</taxon>
        <taxon>Bacillati</taxon>
        <taxon>Actinomycetota</taxon>
        <taxon>Actinomycetes</taxon>
        <taxon>Micrococcales</taxon>
        <taxon>Microbacteriaceae</taxon>
        <taxon>Orlajensenia</taxon>
    </lineage>
</organism>
<proteinExistence type="predicted"/>
<protein>
    <submittedName>
        <fullName evidence="2">VOC family protein</fullName>
    </submittedName>
</protein>
<dbReference type="RefSeq" id="WP_135119119.1">
    <property type="nucleotide sequence ID" value="NZ_SPQZ01000001.1"/>
</dbReference>
<dbReference type="CDD" id="cd06588">
    <property type="entry name" value="PhnB_like"/>
    <property type="match status" value="1"/>
</dbReference>
<name>A0A4Y9R9Z0_9MICO</name>